<evidence type="ECO:0000313" key="2">
    <source>
        <dbReference type="Proteomes" id="UP000190951"/>
    </source>
</evidence>
<protein>
    <submittedName>
        <fullName evidence="1">Uncharacterized protein</fullName>
    </submittedName>
</protein>
<dbReference type="Proteomes" id="UP000190951">
    <property type="component" value="Chromosome"/>
</dbReference>
<keyword evidence="2" id="KW-1185">Reference proteome</keyword>
<proteinExistence type="predicted"/>
<dbReference type="Pfam" id="PF07485">
    <property type="entry name" value="DUF1529"/>
    <property type="match status" value="1"/>
</dbReference>
<gene>
    <name evidence="1" type="ORF">CROST_036380</name>
</gene>
<name>A0A1S8KYK5_9CLOT</name>
<reference evidence="1 2" key="1">
    <citation type="submission" date="2022-04" db="EMBL/GenBank/DDBJ databases">
        <title>Genome sequence of C. roseum typestrain.</title>
        <authorList>
            <person name="Poehlein A."/>
            <person name="Schoch T."/>
            <person name="Duerre P."/>
            <person name="Daniel R."/>
        </authorList>
    </citation>
    <scope>NUCLEOTIDE SEQUENCE [LARGE SCALE GENOMIC DNA]</scope>
    <source>
        <strain evidence="1 2">DSM 7320</strain>
    </source>
</reference>
<dbReference type="AlphaFoldDB" id="A0A1S8KYK5"/>
<sequence>MYTPSDQFFCPYARTDVNAATNMCSQFARILGAKVTESKPNSCSTEISRDSLKVTIMGKPLTTVTKAEFSYQALDSSGRALNVGEIALLQEEVNRFITVLRRNRIDVTAIHNHWLFDTPKLIYVHLQSIEPPLQFARKVAEALSVLRI</sequence>
<dbReference type="KEGG" id="crw:CROST_036380"/>
<dbReference type="STRING" id="84029.CROST_38320"/>
<dbReference type="RefSeq" id="WP_077832226.1">
    <property type="nucleotide sequence ID" value="NZ_CP096983.1"/>
</dbReference>
<dbReference type="InterPro" id="IPR011094">
    <property type="entry name" value="Uncharacterised_LppY/LpqO"/>
</dbReference>
<dbReference type="EMBL" id="CP096983">
    <property type="protein sequence ID" value="URZ12893.1"/>
    <property type="molecule type" value="Genomic_DNA"/>
</dbReference>
<accession>A0A1S8KYK5</accession>
<organism evidence="1 2">
    <name type="scientific">Clostridium felsineum</name>
    <dbReference type="NCBI Taxonomy" id="36839"/>
    <lineage>
        <taxon>Bacteria</taxon>
        <taxon>Bacillati</taxon>
        <taxon>Bacillota</taxon>
        <taxon>Clostridia</taxon>
        <taxon>Eubacteriales</taxon>
        <taxon>Clostridiaceae</taxon>
        <taxon>Clostridium</taxon>
    </lineage>
</organism>
<evidence type="ECO:0000313" key="1">
    <source>
        <dbReference type="EMBL" id="URZ12893.1"/>
    </source>
</evidence>